<evidence type="ECO:0000313" key="2">
    <source>
        <dbReference type="EMBL" id="JAS79048.1"/>
    </source>
</evidence>
<dbReference type="InterPro" id="IPR000477">
    <property type="entry name" value="RT_dom"/>
</dbReference>
<sequence>EIQKAKLSANCDMVNASLNKTKAAWSIINSCMKSNSKPLPTPVSLTADKFNKYFVDCVNDIRTKVPCSIEDHSFYVNCVNCDGNRFVNSFNINVFTVEEVFKAINGIRESACLDVYGLNAAILKIASVFICEVLTYLFNLSITQGVFPDLLKVSKVIPIHKRGAKELCDNYRPISIVPTVSKVLERLLHGQLVHFLEINDLLSKSQFGFRPKKSTVGAVQQVIINSYEGIENHNSVVLRSYNMSKAFDTVDHNILVNKLPYYFFSNSVVSLLKSYLENRRQTVFLNGNFSSTLYVRHGVPQGSILGPMLFVLYIN</sequence>
<protein>
    <recommendedName>
        <fullName evidence="1">Reverse transcriptase domain-containing protein</fullName>
    </recommendedName>
</protein>
<dbReference type="PROSITE" id="PS50878">
    <property type="entry name" value="RT_POL"/>
    <property type="match status" value="1"/>
</dbReference>
<gene>
    <name evidence="2" type="ORF">g.8892</name>
</gene>
<dbReference type="PANTHER" id="PTHR19446">
    <property type="entry name" value="REVERSE TRANSCRIPTASES"/>
    <property type="match status" value="1"/>
</dbReference>
<dbReference type="SUPFAM" id="SSF56672">
    <property type="entry name" value="DNA/RNA polymerases"/>
    <property type="match status" value="1"/>
</dbReference>
<feature type="non-terminal residue" evidence="2">
    <location>
        <position position="1"/>
    </location>
</feature>
<dbReference type="GO" id="GO:0071897">
    <property type="term" value="P:DNA biosynthetic process"/>
    <property type="evidence" value="ECO:0007669"/>
    <property type="project" value="UniProtKB-ARBA"/>
</dbReference>
<feature type="non-terminal residue" evidence="2">
    <location>
        <position position="315"/>
    </location>
</feature>
<dbReference type="EMBL" id="GECU01028658">
    <property type="protein sequence ID" value="JAS79048.1"/>
    <property type="molecule type" value="Transcribed_RNA"/>
</dbReference>
<dbReference type="AlphaFoldDB" id="A0A1B6HWI6"/>
<proteinExistence type="predicted"/>
<name>A0A1B6HWI6_9HEMI</name>
<dbReference type="InterPro" id="IPR043502">
    <property type="entry name" value="DNA/RNA_pol_sf"/>
</dbReference>
<dbReference type="Pfam" id="PF00078">
    <property type="entry name" value="RVT_1"/>
    <property type="match status" value="1"/>
</dbReference>
<evidence type="ECO:0000259" key="1">
    <source>
        <dbReference type="PROSITE" id="PS50878"/>
    </source>
</evidence>
<reference evidence="2" key="1">
    <citation type="submission" date="2015-11" db="EMBL/GenBank/DDBJ databases">
        <title>De novo transcriptome assembly of four potential Pierce s Disease insect vectors from Arizona vineyards.</title>
        <authorList>
            <person name="Tassone E.E."/>
        </authorList>
    </citation>
    <scope>NUCLEOTIDE SEQUENCE</scope>
</reference>
<organism evidence="2">
    <name type="scientific">Homalodisca liturata</name>
    <dbReference type="NCBI Taxonomy" id="320908"/>
    <lineage>
        <taxon>Eukaryota</taxon>
        <taxon>Metazoa</taxon>
        <taxon>Ecdysozoa</taxon>
        <taxon>Arthropoda</taxon>
        <taxon>Hexapoda</taxon>
        <taxon>Insecta</taxon>
        <taxon>Pterygota</taxon>
        <taxon>Neoptera</taxon>
        <taxon>Paraneoptera</taxon>
        <taxon>Hemiptera</taxon>
        <taxon>Auchenorrhyncha</taxon>
        <taxon>Membracoidea</taxon>
        <taxon>Cicadellidae</taxon>
        <taxon>Cicadellinae</taxon>
        <taxon>Proconiini</taxon>
        <taxon>Homalodisca</taxon>
    </lineage>
</organism>
<dbReference type="CDD" id="cd01650">
    <property type="entry name" value="RT_nLTR_like"/>
    <property type="match status" value="1"/>
</dbReference>
<feature type="domain" description="Reverse transcriptase" evidence="1">
    <location>
        <begin position="140"/>
        <end position="315"/>
    </location>
</feature>
<accession>A0A1B6HWI6</accession>